<proteinExistence type="predicted"/>
<comment type="caution">
    <text evidence="1">The sequence shown here is derived from an EMBL/GenBank/DDBJ whole genome shotgun (WGS) entry which is preliminary data.</text>
</comment>
<gene>
    <name evidence="1" type="ORF">JF922_14195</name>
</gene>
<keyword evidence="2" id="KW-1185">Reference proteome</keyword>
<protein>
    <recommendedName>
        <fullName evidence="3">Helix-turn-helix domain-containing protein</fullName>
    </recommendedName>
</protein>
<name>A0A934N3J1_9BACT</name>
<dbReference type="RefSeq" id="WP_338202706.1">
    <property type="nucleotide sequence ID" value="NZ_JAEKNR010000143.1"/>
</dbReference>
<dbReference type="InterPro" id="IPR009061">
    <property type="entry name" value="DNA-bd_dom_put_sf"/>
</dbReference>
<evidence type="ECO:0000313" key="2">
    <source>
        <dbReference type="Proteomes" id="UP000612893"/>
    </source>
</evidence>
<reference evidence="1" key="1">
    <citation type="submission" date="2020-10" db="EMBL/GenBank/DDBJ databases">
        <title>Ca. Dormibacterota MAGs.</title>
        <authorList>
            <person name="Montgomery K."/>
        </authorList>
    </citation>
    <scope>NUCLEOTIDE SEQUENCE [LARGE SCALE GENOMIC DNA]</scope>
    <source>
        <strain evidence="1">SC8812_S17_10</strain>
    </source>
</reference>
<dbReference type="Proteomes" id="UP000612893">
    <property type="component" value="Unassembled WGS sequence"/>
</dbReference>
<evidence type="ECO:0008006" key="3">
    <source>
        <dbReference type="Google" id="ProtNLM"/>
    </source>
</evidence>
<dbReference type="EMBL" id="JAEKNR010000143">
    <property type="protein sequence ID" value="MBJ7599210.1"/>
    <property type="molecule type" value="Genomic_DNA"/>
</dbReference>
<evidence type="ECO:0000313" key="1">
    <source>
        <dbReference type="EMBL" id="MBJ7599210.1"/>
    </source>
</evidence>
<dbReference type="SUPFAM" id="SSF46955">
    <property type="entry name" value="Putative DNA-binding domain"/>
    <property type="match status" value="1"/>
</dbReference>
<accession>A0A934N3J1</accession>
<sequence>MSDRLMPLSEAASDIGVHRATIHRYIRLGLLKRYRARGVDRRTYVDVEALRELRRNPPLEEATVTLNMRADHGPCLDESCGGRIRDRRGEPGGAPMQCDRCGALYTR</sequence>
<organism evidence="1 2">
    <name type="scientific">Candidatus Nephthysia bennettiae</name>
    <dbReference type="NCBI Taxonomy" id="3127016"/>
    <lineage>
        <taxon>Bacteria</taxon>
        <taxon>Bacillati</taxon>
        <taxon>Candidatus Dormiibacterota</taxon>
        <taxon>Candidatus Dormibacteria</taxon>
        <taxon>Candidatus Dormibacterales</taxon>
        <taxon>Candidatus Dormibacteraceae</taxon>
        <taxon>Candidatus Nephthysia</taxon>
    </lineage>
</organism>
<dbReference type="AlphaFoldDB" id="A0A934N3J1"/>